<protein>
    <recommendedName>
        <fullName evidence="2">Transposase zinc-ribbon domain-containing protein</fullName>
    </recommendedName>
</protein>
<evidence type="ECO:0000313" key="4">
    <source>
        <dbReference type="Proteomes" id="UP000283458"/>
    </source>
</evidence>
<feature type="region of interest" description="Disordered" evidence="1">
    <location>
        <begin position="59"/>
        <end position="87"/>
    </location>
</feature>
<proteinExistence type="predicted"/>
<dbReference type="Pfam" id="PF12760">
    <property type="entry name" value="Zn_ribbon_IS1595"/>
    <property type="match status" value="1"/>
</dbReference>
<dbReference type="RefSeq" id="WP_119833645.1">
    <property type="nucleotide sequence ID" value="NZ_QYUL01000004.1"/>
</dbReference>
<feature type="domain" description="Transposase zinc-ribbon" evidence="2">
    <location>
        <begin position="7"/>
        <end position="53"/>
    </location>
</feature>
<evidence type="ECO:0000256" key="1">
    <source>
        <dbReference type="SAM" id="MobiDB-lite"/>
    </source>
</evidence>
<sequence>MRLSPREAETLSAAIRWSATGGRPVCPGCACDAVYDCRRATSAPRWRCKACRKDFSLTQGRRPHHRGRDRRRGPQSHARPGTPELRP</sequence>
<dbReference type="InterPro" id="IPR024442">
    <property type="entry name" value="Transposase_Zn_ribbon"/>
</dbReference>
<organism evidence="3 4">
    <name type="scientific">Azospirillum cavernae</name>
    <dbReference type="NCBI Taxonomy" id="2320860"/>
    <lineage>
        <taxon>Bacteria</taxon>
        <taxon>Pseudomonadati</taxon>
        <taxon>Pseudomonadota</taxon>
        <taxon>Alphaproteobacteria</taxon>
        <taxon>Rhodospirillales</taxon>
        <taxon>Azospirillaceae</taxon>
        <taxon>Azospirillum</taxon>
    </lineage>
</organism>
<accession>A0A418VQI0</accession>
<dbReference type="Proteomes" id="UP000283458">
    <property type="component" value="Unassembled WGS sequence"/>
</dbReference>
<name>A0A418VQI0_9PROT</name>
<reference evidence="3 4" key="1">
    <citation type="submission" date="2018-09" db="EMBL/GenBank/DDBJ databases">
        <authorList>
            <person name="Zhu H."/>
        </authorList>
    </citation>
    <scope>NUCLEOTIDE SEQUENCE [LARGE SCALE GENOMIC DNA]</scope>
    <source>
        <strain evidence="3 4">K2W22B-5</strain>
    </source>
</reference>
<feature type="compositionally biased region" description="Basic residues" evidence="1">
    <location>
        <begin position="61"/>
        <end position="74"/>
    </location>
</feature>
<keyword evidence="4" id="KW-1185">Reference proteome</keyword>
<dbReference type="AlphaFoldDB" id="A0A418VQI0"/>
<dbReference type="OrthoDB" id="271821at2"/>
<gene>
    <name evidence="3" type="ORF">D3877_25485</name>
</gene>
<evidence type="ECO:0000313" key="3">
    <source>
        <dbReference type="EMBL" id="RJF78507.1"/>
    </source>
</evidence>
<dbReference type="EMBL" id="QYUL01000004">
    <property type="protein sequence ID" value="RJF78507.1"/>
    <property type="molecule type" value="Genomic_DNA"/>
</dbReference>
<comment type="caution">
    <text evidence="3">The sequence shown here is derived from an EMBL/GenBank/DDBJ whole genome shotgun (WGS) entry which is preliminary data.</text>
</comment>
<evidence type="ECO:0000259" key="2">
    <source>
        <dbReference type="Pfam" id="PF12760"/>
    </source>
</evidence>